<proteinExistence type="predicted"/>
<accession>A0A2K9HG44</accession>
<dbReference type="RefSeq" id="WP_057740254.1">
    <property type="nucleotide sequence ID" value="NZ_AZDQ01000045.1"/>
</dbReference>
<name>A0A2K9HG44_9LACO</name>
<gene>
    <name evidence="1" type="ORF">LA20249_03675</name>
</gene>
<reference evidence="1 2" key="1">
    <citation type="submission" date="2016-12" db="EMBL/GenBank/DDBJ databases">
        <title>The whole genome sequencing and assembly of Lactobacillus alimentarius DSM 20249T strain.</title>
        <authorList>
            <person name="Lee Y.-J."/>
            <person name="Yi H."/>
            <person name="Bahn Y.-S."/>
            <person name="Kim J.F."/>
            <person name="Lee D.-W."/>
        </authorList>
    </citation>
    <scope>NUCLEOTIDE SEQUENCE [LARGE SCALE GENOMIC DNA]</scope>
    <source>
        <strain evidence="1 2">DSM 20249</strain>
    </source>
</reference>
<organism evidence="1 2">
    <name type="scientific">Companilactobacillus alimentarius DSM 20249</name>
    <dbReference type="NCBI Taxonomy" id="1423720"/>
    <lineage>
        <taxon>Bacteria</taxon>
        <taxon>Bacillati</taxon>
        <taxon>Bacillota</taxon>
        <taxon>Bacilli</taxon>
        <taxon>Lactobacillales</taxon>
        <taxon>Lactobacillaceae</taxon>
        <taxon>Companilactobacillus</taxon>
    </lineage>
</organism>
<dbReference type="AlphaFoldDB" id="A0A2K9HG44"/>
<evidence type="ECO:0000313" key="2">
    <source>
        <dbReference type="Proteomes" id="UP000234653"/>
    </source>
</evidence>
<protein>
    <submittedName>
        <fullName evidence="1">Uncharacterized protein</fullName>
    </submittedName>
</protein>
<keyword evidence="2" id="KW-1185">Reference proteome</keyword>
<dbReference type="EMBL" id="CP018867">
    <property type="protein sequence ID" value="AUI71348.1"/>
    <property type="molecule type" value="Genomic_DNA"/>
</dbReference>
<evidence type="ECO:0000313" key="1">
    <source>
        <dbReference type="EMBL" id="AUI71348.1"/>
    </source>
</evidence>
<dbReference type="Proteomes" id="UP000234653">
    <property type="component" value="Chromosome"/>
</dbReference>
<dbReference type="OrthoDB" id="9813108at2"/>
<dbReference type="KEGG" id="lali:LA20249_03675"/>
<sequence>MKKKLKKLIRLNIFFTSAMILGDLLIVHHHTNDNQDAVRQVSASNQMRIRKGLKTVHADEEFEHSDD</sequence>